<reference evidence="5 6" key="1">
    <citation type="submission" date="2014-08" db="EMBL/GenBank/DDBJ databases">
        <authorList>
            <person name="Chen Y.-H."/>
        </authorList>
    </citation>
    <scope>NUCLEOTIDE SEQUENCE [LARGE SCALE GENOMIC DNA]</scope>
</reference>
<dbReference type="Gene3D" id="1.10.10.10">
    <property type="entry name" value="Winged helix-like DNA-binding domain superfamily/Winged helix DNA-binding domain"/>
    <property type="match status" value="2"/>
</dbReference>
<dbReference type="Proteomes" id="UP000046176">
    <property type="component" value="Unassembled WGS sequence"/>
</dbReference>
<evidence type="ECO:0000256" key="3">
    <source>
        <dbReference type="ARBA" id="ARBA00023163"/>
    </source>
</evidence>
<dbReference type="PROSITE" id="PS50949">
    <property type="entry name" value="HTH_GNTR"/>
    <property type="match status" value="1"/>
</dbReference>
<dbReference type="InterPro" id="IPR036388">
    <property type="entry name" value="WH-like_DNA-bd_sf"/>
</dbReference>
<dbReference type="Pfam" id="PF07729">
    <property type="entry name" value="FCD"/>
    <property type="match status" value="1"/>
</dbReference>
<dbReference type="PANTHER" id="PTHR43537:SF5">
    <property type="entry name" value="UXU OPERON TRANSCRIPTIONAL REGULATOR"/>
    <property type="match status" value="1"/>
</dbReference>
<dbReference type="GO" id="GO:0003700">
    <property type="term" value="F:DNA-binding transcription factor activity"/>
    <property type="evidence" value="ECO:0007669"/>
    <property type="project" value="InterPro"/>
</dbReference>
<dbReference type="SMART" id="SM00895">
    <property type="entry name" value="FCD"/>
    <property type="match status" value="1"/>
</dbReference>
<dbReference type="RefSeq" id="WP_046665530.1">
    <property type="nucleotide sequence ID" value="NZ_CCRH01000003.1"/>
</dbReference>
<evidence type="ECO:0000313" key="5">
    <source>
        <dbReference type="EMBL" id="CDZ32490.1"/>
    </source>
</evidence>
<proteinExistence type="predicted"/>
<evidence type="ECO:0000313" key="6">
    <source>
        <dbReference type="Proteomes" id="UP000046176"/>
    </source>
</evidence>
<dbReference type="AlphaFoldDB" id="A0A0T7FBT9"/>
<dbReference type="OrthoDB" id="7005926at2"/>
<evidence type="ECO:0000256" key="1">
    <source>
        <dbReference type="ARBA" id="ARBA00023015"/>
    </source>
</evidence>
<evidence type="ECO:0000259" key="4">
    <source>
        <dbReference type="PROSITE" id="PS50949"/>
    </source>
</evidence>
<accession>A0A0T7FBT9</accession>
<evidence type="ECO:0000256" key="2">
    <source>
        <dbReference type="ARBA" id="ARBA00023125"/>
    </source>
</evidence>
<dbReference type="EMBL" id="CCRH01000003">
    <property type="protein sequence ID" value="CDZ32490.1"/>
    <property type="molecule type" value="Genomic_DNA"/>
</dbReference>
<sequence length="294" mass="33368">MSDASTPLQQDLMRRIVDVIHEDNLQPGARLRQNQLADRLRVSRTPVRMALELLESRGFVQHEQNKGMTLSAIPPRVETLEAPPADEELLVAIAKLRRDGKLPEQFAELELMRLTGQERTPVRQALIKLEGLGVIQRRKGYGWQFFDPVRDVRAREESYDFRLLIECAAILSPDFSLSADWISSMRSRHEAMLSAAWTDASSVTLFEMNAEFHLGISAASGNRYIEEAMNRQNQLRRLSNYNWQHGADRVAVTCREHLEILERLEAGDNEVAAALMRKHLTGARGTSKAKNSIL</sequence>
<dbReference type="Pfam" id="PF00392">
    <property type="entry name" value="GntR"/>
    <property type="match status" value="1"/>
</dbReference>
<protein>
    <submittedName>
        <fullName evidence="5">Transcriptional regulator, GntR family</fullName>
    </submittedName>
</protein>
<dbReference type="GO" id="GO:0003677">
    <property type="term" value="F:DNA binding"/>
    <property type="evidence" value="ECO:0007669"/>
    <property type="project" value="UniProtKB-KW"/>
</dbReference>
<feature type="domain" description="HTH gntR-type" evidence="4">
    <location>
        <begin position="6"/>
        <end position="73"/>
    </location>
</feature>
<keyword evidence="2" id="KW-0238">DNA-binding</keyword>
<dbReference type="InterPro" id="IPR000524">
    <property type="entry name" value="Tscrpt_reg_HTH_GntR"/>
</dbReference>
<organism evidence="5 6">
    <name type="scientific">Neorhizobium galegae bv. officinalis</name>
    <dbReference type="NCBI Taxonomy" id="323656"/>
    <lineage>
        <taxon>Bacteria</taxon>
        <taxon>Pseudomonadati</taxon>
        <taxon>Pseudomonadota</taxon>
        <taxon>Alphaproteobacteria</taxon>
        <taxon>Hyphomicrobiales</taxon>
        <taxon>Rhizobiaceae</taxon>
        <taxon>Rhizobium/Agrobacterium group</taxon>
        <taxon>Neorhizobium</taxon>
    </lineage>
</organism>
<dbReference type="Gene3D" id="1.20.120.530">
    <property type="entry name" value="GntR ligand-binding domain-like"/>
    <property type="match status" value="1"/>
</dbReference>
<dbReference type="InterPro" id="IPR011711">
    <property type="entry name" value="GntR_C"/>
</dbReference>
<name>A0A0T7FBT9_NEOGA</name>
<keyword evidence="3" id="KW-0804">Transcription</keyword>
<dbReference type="InterPro" id="IPR036390">
    <property type="entry name" value="WH_DNA-bd_sf"/>
</dbReference>
<gene>
    <name evidence="5" type="ORF">NGAL_HAMBI1145_12610</name>
</gene>
<dbReference type="SMART" id="SM00345">
    <property type="entry name" value="HTH_GNTR"/>
    <property type="match status" value="2"/>
</dbReference>
<dbReference type="PANTHER" id="PTHR43537">
    <property type="entry name" value="TRANSCRIPTIONAL REGULATOR, GNTR FAMILY"/>
    <property type="match status" value="1"/>
</dbReference>
<dbReference type="SUPFAM" id="SSF46785">
    <property type="entry name" value="Winged helix' DNA-binding domain"/>
    <property type="match status" value="2"/>
</dbReference>
<dbReference type="InterPro" id="IPR008920">
    <property type="entry name" value="TF_FadR/GntR_C"/>
</dbReference>
<dbReference type="SUPFAM" id="SSF48008">
    <property type="entry name" value="GntR ligand-binding domain-like"/>
    <property type="match status" value="1"/>
</dbReference>
<keyword evidence="1" id="KW-0805">Transcription regulation</keyword>